<dbReference type="EMBL" id="AMSQ01000001">
    <property type="protein sequence ID" value="EKU50446.1"/>
    <property type="molecule type" value="Genomic_DNA"/>
</dbReference>
<dbReference type="eggNOG" id="COG4652">
    <property type="taxonomic scope" value="Bacteria"/>
</dbReference>
<protein>
    <submittedName>
        <fullName evidence="3">Bacteriocin-associated integral membrane protein</fullName>
    </submittedName>
</protein>
<evidence type="ECO:0000256" key="2">
    <source>
        <dbReference type="SAM" id="Phobius"/>
    </source>
</evidence>
<evidence type="ECO:0000313" key="4">
    <source>
        <dbReference type="Proteomes" id="UP000009885"/>
    </source>
</evidence>
<keyword evidence="2" id="KW-0812">Transmembrane</keyword>
<dbReference type="Proteomes" id="UP000009885">
    <property type="component" value="Unassembled WGS sequence"/>
</dbReference>
<feature type="transmembrane region" description="Helical" evidence="2">
    <location>
        <begin position="569"/>
        <end position="591"/>
    </location>
</feature>
<feature type="transmembrane region" description="Helical" evidence="2">
    <location>
        <begin position="289"/>
        <end position="311"/>
    </location>
</feature>
<keyword evidence="1" id="KW-0175">Coiled coil</keyword>
<dbReference type="STRING" id="1229783.C273_00445"/>
<feature type="transmembrane region" description="Helical" evidence="2">
    <location>
        <begin position="215"/>
        <end position="237"/>
    </location>
</feature>
<dbReference type="OrthoDB" id="2076832at2"/>
<evidence type="ECO:0000313" key="3">
    <source>
        <dbReference type="EMBL" id="EKU50446.1"/>
    </source>
</evidence>
<organism evidence="3 4">
    <name type="scientific">Staphylococcus massiliensis S46</name>
    <dbReference type="NCBI Taxonomy" id="1229783"/>
    <lineage>
        <taxon>Bacteria</taxon>
        <taxon>Bacillati</taxon>
        <taxon>Bacillota</taxon>
        <taxon>Bacilli</taxon>
        <taxon>Bacillales</taxon>
        <taxon>Staphylococcaceae</taxon>
        <taxon>Staphylococcus</taxon>
    </lineage>
</organism>
<evidence type="ECO:0000256" key="1">
    <source>
        <dbReference type="SAM" id="Coils"/>
    </source>
</evidence>
<reference evidence="3 4" key="1">
    <citation type="journal article" date="2013" name="Genome Announc.">
        <title>Genome Sequence of Staphylococcus massiliensis Strain S46, Isolated from the Surface of Healthy Human Skin.</title>
        <authorList>
            <person name="Srivastav R."/>
            <person name="Singh A."/>
            <person name="Jangir P.K."/>
            <person name="Kumari C."/>
            <person name="Muduli S."/>
            <person name="Sharma R."/>
        </authorList>
    </citation>
    <scope>NUCLEOTIDE SEQUENCE [LARGE SCALE GENOMIC DNA]</scope>
    <source>
        <strain evidence="3 4">S46</strain>
    </source>
</reference>
<name>K9AWI5_9STAP</name>
<feature type="transmembrane region" description="Helical" evidence="2">
    <location>
        <begin position="639"/>
        <end position="657"/>
    </location>
</feature>
<feature type="transmembrane region" description="Helical" evidence="2">
    <location>
        <begin position="611"/>
        <end position="632"/>
    </location>
</feature>
<feature type="transmembrane region" description="Helical" evidence="2">
    <location>
        <begin position="167"/>
        <end position="186"/>
    </location>
</feature>
<feature type="transmembrane region" description="Helical" evidence="2">
    <location>
        <begin position="244"/>
        <end position="269"/>
    </location>
</feature>
<accession>K9AWI5</accession>
<feature type="transmembrane region" description="Helical" evidence="2">
    <location>
        <begin position="6"/>
        <end position="24"/>
    </location>
</feature>
<dbReference type="RefSeq" id="WP_009381695.1">
    <property type="nucleotide sequence ID" value="NZ_AMSQ01000001.1"/>
</dbReference>
<dbReference type="PATRIC" id="fig|1229783.3.peg.93"/>
<dbReference type="AlphaFoldDB" id="K9AWI5"/>
<gene>
    <name evidence="3" type="ORF">C273_00445</name>
</gene>
<keyword evidence="4" id="KW-1185">Reference proteome</keyword>
<sequence length="675" mass="79366">MKSILGILSFITILFGVFIVSDFYKKIELDYMINHNQSTINIYPPDKYETTQAQSVKDLIAISNKHQVSVTKRIQINQHKILIFTNRPYLLAQQVKNNHIKLADKSIVVKVYPLSRLKNYSSVGSFYIDSNDKNNKQAVIEDLNRKVGNVTEEKSEFNLKYYWNYRLISIFLFLIVITLALFIYLLQVNAYKFKLKFNLGYTPFEIIRTVLKENLSILILFCVIVIFSQSLIIYYVLELRNILLPILITGVMFTFIGCLMISLLILYLHNTYLTMYSKMNRIKFNNAHHYLFIVVGLIAIFLISHVLHDLIENEKHLKREHQNIAAWEQARNTYRMVVQSNGIHLDEKLHDDVSERMKAYYNSEYFKGFILEAENYTEALEGGPFYKKNVKKDSRFEPVVESIVVDKNYVQENFSKSIFNQMEFDKIHLNLIIPMKYKTHINEIVSNYKESSYTYDPVLEDYNKKVKINPIFIENNRKYFTYESDLVEPDYSVKDPIIVVDTGNSIALNYMHYLTGFYYLKSNLDNPIQALEEGLNQFNLKPYMYIMESVYDEKADQIRDYHLKRFENMFSIIGLVIGSLILIYTYIGVYLNKSTYTFVIKMNLGYTRFQIHQTFIWVLALLNVLFILLLSLQYTLMSLSYGITMICIQILLVLYRFNSLNKALLNSVIKGESYD</sequence>
<proteinExistence type="predicted"/>
<keyword evidence="2" id="KW-1133">Transmembrane helix</keyword>
<feature type="coiled-coil region" evidence="1">
    <location>
        <begin position="133"/>
        <end position="160"/>
    </location>
</feature>
<keyword evidence="2" id="KW-0472">Membrane</keyword>
<comment type="caution">
    <text evidence="3">The sequence shown here is derived from an EMBL/GenBank/DDBJ whole genome shotgun (WGS) entry which is preliminary data.</text>
</comment>